<keyword evidence="4" id="KW-1185">Reference proteome</keyword>
<dbReference type="PROSITE" id="PS51257">
    <property type="entry name" value="PROKAR_LIPOPROTEIN"/>
    <property type="match status" value="1"/>
</dbReference>
<sequence>MTRRNETAYAILGLLTAGCSSGYDIKRMIDTSLNHFWKISYGQIYPMLTKLHEEGLADVTEQHEPGKTARKEYTITEKGKAALTEWLESPLEGLSAEKNEVLLKLFFSRHQNRETTIKLLHDYKDQLTARHKTYETIEAGIRNEACPSPDARYWLMTLDFGKRRTEAGISWCTDTIEQLTREEEARS</sequence>
<dbReference type="InterPro" id="IPR018309">
    <property type="entry name" value="Tscrpt_reg_PadR_C"/>
</dbReference>
<dbReference type="RefSeq" id="WP_110519945.1">
    <property type="nucleotide sequence ID" value="NZ_PDOF01000002.1"/>
</dbReference>
<dbReference type="Pfam" id="PF03551">
    <property type="entry name" value="PadR"/>
    <property type="match status" value="1"/>
</dbReference>
<protein>
    <submittedName>
        <fullName evidence="3">Transcriptional regulator</fullName>
    </submittedName>
</protein>
<evidence type="ECO:0000259" key="2">
    <source>
        <dbReference type="Pfam" id="PF10400"/>
    </source>
</evidence>
<evidence type="ECO:0000313" key="3">
    <source>
        <dbReference type="EMBL" id="PYZ96347.1"/>
    </source>
</evidence>
<evidence type="ECO:0000259" key="1">
    <source>
        <dbReference type="Pfam" id="PF03551"/>
    </source>
</evidence>
<proteinExistence type="predicted"/>
<feature type="domain" description="Transcription regulator PadR C-terminal" evidence="2">
    <location>
        <begin position="98"/>
        <end position="179"/>
    </location>
</feature>
<evidence type="ECO:0000313" key="4">
    <source>
        <dbReference type="Proteomes" id="UP000248066"/>
    </source>
</evidence>
<name>A0A2W0H5D6_9BACI</name>
<organism evidence="3 4">
    <name type="scientific">Alteribacter lacisalsi</name>
    <dbReference type="NCBI Taxonomy" id="2045244"/>
    <lineage>
        <taxon>Bacteria</taxon>
        <taxon>Bacillati</taxon>
        <taxon>Bacillota</taxon>
        <taxon>Bacilli</taxon>
        <taxon>Bacillales</taxon>
        <taxon>Bacillaceae</taxon>
        <taxon>Alteribacter</taxon>
    </lineage>
</organism>
<dbReference type="OrthoDB" id="9783723at2"/>
<gene>
    <name evidence="3" type="ORF">CR205_11500</name>
</gene>
<dbReference type="Proteomes" id="UP000248066">
    <property type="component" value="Unassembled WGS sequence"/>
</dbReference>
<dbReference type="PANTHER" id="PTHR43252:SF6">
    <property type="entry name" value="NEGATIVE TRANSCRIPTION REGULATOR PADR"/>
    <property type="match status" value="1"/>
</dbReference>
<dbReference type="Gene3D" id="6.10.140.190">
    <property type="match status" value="1"/>
</dbReference>
<dbReference type="PANTHER" id="PTHR43252">
    <property type="entry name" value="TRANSCRIPTIONAL REGULATOR YQJI"/>
    <property type="match status" value="1"/>
</dbReference>
<accession>A0A2W0H5D6</accession>
<feature type="domain" description="Transcription regulator PadR N-terminal" evidence="1">
    <location>
        <begin position="11"/>
        <end position="85"/>
    </location>
</feature>
<dbReference type="AlphaFoldDB" id="A0A2W0H5D6"/>
<dbReference type="Pfam" id="PF10400">
    <property type="entry name" value="Vir_act_alpha_C"/>
    <property type="match status" value="1"/>
</dbReference>
<reference evidence="3 4" key="1">
    <citation type="submission" date="2017-10" db="EMBL/GenBank/DDBJ databases">
        <title>Bacillus sp. nov., a halophilic bacterium isolated from a Yangshapao Lake.</title>
        <authorList>
            <person name="Wang H."/>
        </authorList>
    </citation>
    <scope>NUCLEOTIDE SEQUENCE [LARGE SCALE GENOMIC DNA]</scope>
    <source>
        <strain evidence="3 4">YSP-3</strain>
    </source>
</reference>
<dbReference type="InterPro" id="IPR005149">
    <property type="entry name" value="Tscrpt_reg_PadR_N"/>
</dbReference>
<dbReference type="InterPro" id="IPR036390">
    <property type="entry name" value="WH_DNA-bd_sf"/>
</dbReference>
<dbReference type="SUPFAM" id="SSF46785">
    <property type="entry name" value="Winged helix' DNA-binding domain"/>
    <property type="match status" value="1"/>
</dbReference>
<comment type="caution">
    <text evidence="3">The sequence shown here is derived from an EMBL/GenBank/DDBJ whole genome shotgun (WGS) entry which is preliminary data.</text>
</comment>
<dbReference type="EMBL" id="PDOF01000002">
    <property type="protein sequence ID" value="PYZ96347.1"/>
    <property type="molecule type" value="Genomic_DNA"/>
</dbReference>
<dbReference type="Gene3D" id="1.10.10.10">
    <property type="entry name" value="Winged helix-like DNA-binding domain superfamily/Winged helix DNA-binding domain"/>
    <property type="match status" value="1"/>
</dbReference>
<dbReference type="InterPro" id="IPR036388">
    <property type="entry name" value="WH-like_DNA-bd_sf"/>
</dbReference>